<feature type="domain" description="Peptidase M14" evidence="6">
    <location>
        <begin position="369"/>
        <end position="645"/>
    </location>
</feature>
<evidence type="ECO:0000256" key="1">
    <source>
        <dbReference type="ARBA" id="ARBA00001947"/>
    </source>
</evidence>
<feature type="coiled-coil region" evidence="4">
    <location>
        <begin position="878"/>
        <end position="908"/>
    </location>
</feature>
<dbReference type="GO" id="GO:0004181">
    <property type="term" value="F:metallocarboxypeptidase activity"/>
    <property type="evidence" value="ECO:0007669"/>
    <property type="project" value="InterPro"/>
</dbReference>
<dbReference type="Gene3D" id="2.60.40.3120">
    <property type="match status" value="1"/>
</dbReference>
<dbReference type="PROSITE" id="PS52035">
    <property type="entry name" value="PEPTIDASE_M14"/>
    <property type="match status" value="1"/>
</dbReference>
<dbReference type="EMBL" id="JAODUO010000028">
    <property type="protein sequence ID" value="KAK2192515.1"/>
    <property type="molecule type" value="Genomic_DNA"/>
</dbReference>
<evidence type="ECO:0000313" key="7">
    <source>
        <dbReference type="EMBL" id="KAK2192515.1"/>
    </source>
</evidence>
<dbReference type="Pfam" id="PF18027">
    <property type="entry name" value="Pepdidase_M14_N"/>
    <property type="match status" value="1"/>
</dbReference>
<feature type="active site" description="Proton donor/acceptor" evidence="3">
    <location>
        <position position="609"/>
    </location>
</feature>
<name>A0AAD9PCZ8_RIDPI</name>
<dbReference type="Gene3D" id="3.40.630.10">
    <property type="entry name" value="Zn peptidases"/>
    <property type="match status" value="1"/>
</dbReference>
<dbReference type="AlphaFoldDB" id="A0AAD9PCZ8"/>
<feature type="compositionally biased region" description="Basic residues" evidence="5">
    <location>
        <begin position="796"/>
        <end position="806"/>
    </location>
</feature>
<dbReference type="GO" id="GO:0006508">
    <property type="term" value="P:proteolysis"/>
    <property type="evidence" value="ECO:0007669"/>
    <property type="project" value="InterPro"/>
</dbReference>
<feature type="region of interest" description="Disordered" evidence="5">
    <location>
        <begin position="772"/>
        <end position="845"/>
    </location>
</feature>
<evidence type="ECO:0000256" key="5">
    <source>
        <dbReference type="SAM" id="MobiDB-lite"/>
    </source>
</evidence>
<feature type="compositionally biased region" description="Acidic residues" evidence="5">
    <location>
        <begin position="772"/>
        <end position="785"/>
    </location>
</feature>
<comment type="similarity">
    <text evidence="2 3">Belongs to the peptidase M14 family.</text>
</comment>
<comment type="caution">
    <text evidence="7">The sequence shown here is derived from an EMBL/GenBank/DDBJ whole genome shotgun (WGS) entry which is preliminary data.</text>
</comment>
<proteinExistence type="inferred from homology"/>
<dbReference type="Pfam" id="PF00246">
    <property type="entry name" value="Peptidase_M14"/>
    <property type="match status" value="1"/>
</dbReference>
<dbReference type="PANTHER" id="PTHR12756">
    <property type="entry name" value="CYTOSOLIC CARBOXYPEPTIDASE"/>
    <property type="match status" value="1"/>
</dbReference>
<gene>
    <name evidence="7" type="ORF">NP493_28g02013</name>
</gene>
<accession>A0AAD9PCZ8</accession>
<feature type="compositionally biased region" description="Basic and acidic residues" evidence="5">
    <location>
        <begin position="807"/>
        <end position="819"/>
    </location>
</feature>
<comment type="cofactor">
    <cofactor evidence="1">
        <name>Zn(2+)</name>
        <dbReference type="ChEBI" id="CHEBI:29105"/>
    </cofactor>
</comment>
<dbReference type="PANTHER" id="PTHR12756:SF4">
    <property type="entry name" value="PEPTIDASE M14 CARBOXYPEPTIDASE A DOMAIN-CONTAINING PROTEIN"/>
    <property type="match status" value="1"/>
</dbReference>
<evidence type="ECO:0000313" key="8">
    <source>
        <dbReference type="Proteomes" id="UP001209878"/>
    </source>
</evidence>
<keyword evidence="4" id="KW-0175">Coiled coil</keyword>
<reference evidence="7" key="1">
    <citation type="journal article" date="2023" name="Mol. Biol. Evol.">
        <title>Third-Generation Sequencing Reveals the Adaptive Role of the Epigenome in Three Deep-Sea Polychaetes.</title>
        <authorList>
            <person name="Perez M."/>
            <person name="Aroh O."/>
            <person name="Sun Y."/>
            <person name="Lan Y."/>
            <person name="Juniper S.K."/>
            <person name="Young C.R."/>
            <person name="Angers B."/>
            <person name="Qian P.Y."/>
        </authorList>
    </citation>
    <scope>NUCLEOTIDE SEQUENCE</scope>
    <source>
        <strain evidence="7">R07B-5</strain>
    </source>
</reference>
<dbReference type="SUPFAM" id="SSF53187">
    <property type="entry name" value="Zn-dependent exopeptidases"/>
    <property type="match status" value="1"/>
</dbReference>
<evidence type="ECO:0000259" key="6">
    <source>
        <dbReference type="PROSITE" id="PS52035"/>
    </source>
</evidence>
<evidence type="ECO:0000256" key="4">
    <source>
        <dbReference type="SAM" id="Coils"/>
    </source>
</evidence>
<organism evidence="7 8">
    <name type="scientific">Ridgeia piscesae</name>
    <name type="common">Tubeworm</name>
    <dbReference type="NCBI Taxonomy" id="27915"/>
    <lineage>
        <taxon>Eukaryota</taxon>
        <taxon>Metazoa</taxon>
        <taxon>Spiralia</taxon>
        <taxon>Lophotrochozoa</taxon>
        <taxon>Annelida</taxon>
        <taxon>Polychaeta</taxon>
        <taxon>Sedentaria</taxon>
        <taxon>Canalipalpata</taxon>
        <taxon>Sabellida</taxon>
        <taxon>Siboglinidae</taxon>
        <taxon>Ridgeia</taxon>
    </lineage>
</organism>
<sequence length="1112" mass="127012">MMDVTDTPVSGGTMKYHGMRSNNKRRQLEQSHLGPGYSSSSGGQRMLSTPHSYVFNDHLSKSNQDAYPGVFGLTMPLTGIHTPATFSKLSARAFTDFASFTIAERHQLFYQYTNAGFREALRTGRTLDGSTLTLIDGDKYIDRYGIMRNRDGPFWPLDYGPLFPAPEHRCYGEPPGHESLRTNLDEESLEQTVDNQSTAYSTRWRGTHIVFDADRSNKDFEAPHVSGGHAPSLLFESRFECGNLQQARRVGEFEYDLVLRTDLYTKRHTQWYYFRVQNAIRGITYKFTIINLHKRDSLYNHGMKPLLYSEKTARVKNIGWMRVGHHISYQKNTSNLSNPLLHREMNYHTLEWQMEFPNADDTYYMAHCYPYSYTDLKDDLDHLLAEPERAKVMNREVMCETRAGNSCFLITVTNFAESETRQLKKKGIVVTARVHPGESNSSWMMKGLLEYITGSSQMAADLRDAFVFKIVPMLNPDGVIVGNYRCSLAARDLNRNYRHPRKTSFPTIWHTKALMEEFSQKHEVLVYCDLHGHSRKHNVFMYGCNRKDANGDATEAILKERLFPWLMSQKAPEKFLFRGCKFQIKRGKESTGRVVIFRQLRILNSFTMEATFCGTTICKGENRHFNTRDFQHMGQVFSEVALEYNRLSEDEVRKSEVIVDLTRSVVQQVLEKQGLLPSTLPDLATEAGIAQLKDLAEDGGSVTSPEQVTTSFLQLVSSELERRPSDEEGDATVSDKSHPCFANISQMLSSMSADNMSSCVQLLEDLHIEDTVMESDSSDSDSESDAELKFVEPQPKRKKKKHKKNKNPKENSRKPKSDRPNTSVLPAIDTGDMNSQKRRHNQETNMRNYVKTFNKSFPTFVSKYRGRSNGGIPCFSQERSRERELKRMEEVRKRLEEEEHRRELQYKTETTDEMLMQNMPTFVHQHRPHISCQQVYHQVTTLPVKLGYMHSESISPFKVVSAGQARTSDESSEYGDVVDDSHVPPTLYRAHPPLPCNGGMMGRTPLHHLLPLQWPPPERGNEPHQKAEPGPPESVSIPLRHSKPGIMVTTATLQADAVAVDLLAAPPTGLNHHRSTVTRGRVFGRPQLMQQQVRGQGSFKGRQSRLYMQLVL</sequence>
<dbReference type="InterPro" id="IPR040626">
    <property type="entry name" value="Pepdidase_M14_N"/>
</dbReference>
<keyword evidence="8" id="KW-1185">Reference proteome</keyword>
<feature type="region of interest" description="Disordered" evidence="5">
    <location>
        <begin position="1"/>
        <end position="45"/>
    </location>
</feature>
<dbReference type="GO" id="GO:0008270">
    <property type="term" value="F:zinc ion binding"/>
    <property type="evidence" value="ECO:0007669"/>
    <property type="project" value="InterPro"/>
</dbReference>
<dbReference type="InterPro" id="IPR050821">
    <property type="entry name" value="Cytosolic_carboxypeptidase"/>
</dbReference>
<dbReference type="InterPro" id="IPR000834">
    <property type="entry name" value="Peptidase_M14"/>
</dbReference>
<feature type="region of interest" description="Disordered" evidence="5">
    <location>
        <begin position="1013"/>
        <end position="1034"/>
    </location>
</feature>
<dbReference type="Proteomes" id="UP001209878">
    <property type="component" value="Unassembled WGS sequence"/>
</dbReference>
<evidence type="ECO:0000256" key="2">
    <source>
        <dbReference type="ARBA" id="ARBA00005988"/>
    </source>
</evidence>
<evidence type="ECO:0000256" key="3">
    <source>
        <dbReference type="PROSITE-ProRule" id="PRU01379"/>
    </source>
</evidence>
<protein>
    <recommendedName>
        <fullName evidence="6">Peptidase M14 domain-containing protein</fullName>
    </recommendedName>
</protein>